<dbReference type="Proteomes" id="UP000198914">
    <property type="component" value="Unassembled WGS sequence"/>
</dbReference>
<dbReference type="STRING" id="1244108.SAMN05444004_103285"/>
<dbReference type="EMBL" id="FNPX01000003">
    <property type="protein sequence ID" value="SDY84362.1"/>
    <property type="molecule type" value="Genomic_DNA"/>
</dbReference>
<accession>A0A1H3N657</accession>
<evidence type="ECO:0000256" key="2">
    <source>
        <dbReference type="SAM" id="SignalP"/>
    </source>
</evidence>
<gene>
    <name evidence="3" type="ORF">SAMN05444004_103285</name>
</gene>
<feature type="signal peptide" evidence="2">
    <location>
        <begin position="1"/>
        <end position="19"/>
    </location>
</feature>
<evidence type="ECO:0000313" key="4">
    <source>
        <dbReference type="Proteomes" id="UP000198914"/>
    </source>
</evidence>
<keyword evidence="2" id="KW-0732">Signal</keyword>
<evidence type="ECO:0000313" key="3">
    <source>
        <dbReference type="EMBL" id="SDY84362.1"/>
    </source>
</evidence>
<keyword evidence="4" id="KW-1185">Reference proteome</keyword>
<name>A0A1H3N657_9RHOB</name>
<feature type="region of interest" description="Disordered" evidence="1">
    <location>
        <begin position="29"/>
        <end position="53"/>
    </location>
</feature>
<sequence>MKLFAMTAALVTLSAPAFADSSAIERFNASKNNGDKIVSTAPSTRNGDSHSPKAQAIFDQIQAANAEDE</sequence>
<dbReference type="OrthoDB" id="9997553at2"/>
<organism evidence="3 4">
    <name type="scientific">Jannaschia faecimaris</name>
    <dbReference type="NCBI Taxonomy" id="1244108"/>
    <lineage>
        <taxon>Bacteria</taxon>
        <taxon>Pseudomonadati</taxon>
        <taxon>Pseudomonadota</taxon>
        <taxon>Alphaproteobacteria</taxon>
        <taxon>Rhodobacterales</taxon>
        <taxon>Roseobacteraceae</taxon>
        <taxon>Jannaschia</taxon>
    </lineage>
</organism>
<feature type="chain" id="PRO_5011748023" description="DUF4148 domain-containing protein" evidence="2">
    <location>
        <begin position="20"/>
        <end position="69"/>
    </location>
</feature>
<dbReference type="AlphaFoldDB" id="A0A1H3N657"/>
<protein>
    <recommendedName>
        <fullName evidence="5">DUF4148 domain-containing protein</fullName>
    </recommendedName>
</protein>
<evidence type="ECO:0008006" key="5">
    <source>
        <dbReference type="Google" id="ProtNLM"/>
    </source>
</evidence>
<dbReference type="RefSeq" id="WP_092643789.1">
    <property type="nucleotide sequence ID" value="NZ_FNPX01000003.1"/>
</dbReference>
<evidence type="ECO:0000256" key="1">
    <source>
        <dbReference type="SAM" id="MobiDB-lite"/>
    </source>
</evidence>
<proteinExistence type="predicted"/>
<reference evidence="4" key="1">
    <citation type="submission" date="2016-10" db="EMBL/GenBank/DDBJ databases">
        <authorList>
            <person name="Varghese N."/>
            <person name="Submissions S."/>
        </authorList>
    </citation>
    <scope>NUCLEOTIDE SEQUENCE [LARGE SCALE GENOMIC DNA]</scope>
    <source>
        <strain evidence="4">DSM 100420</strain>
    </source>
</reference>